<dbReference type="FunFam" id="3.30.160.60:FF:000075">
    <property type="entry name" value="Putative zinc finger protein 536"/>
    <property type="match status" value="1"/>
</dbReference>
<comment type="similarity">
    <text evidence="2">Belongs to the krueppel C2H2-type zinc-finger protein family.</text>
</comment>
<keyword evidence="5 11" id="KW-0863">Zinc-finger</keyword>
<proteinExistence type="inferred from homology"/>
<dbReference type="GO" id="GO:0005634">
    <property type="term" value="C:nucleus"/>
    <property type="evidence" value="ECO:0007669"/>
    <property type="project" value="UniProtKB-SubCell"/>
</dbReference>
<feature type="region of interest" description="Disordered" evidence="12">
    <location>
        <begin position="98"/>
        <end position="137"/>
    </location>
</feature>
<keyword evidence="6" id="KW-0862">Zinc</keyword>
<feature type="region of interest" description="Disordered" evidence="12">
    <location>
        <begin position="270"/>
        <end position="310"/>
    </location>
</feature>
<dbReference type="GO" id="GO:0000981">
    <property type="term" value="F:DNA-binding transcription factor activity, RNA polymerase II-specific"/>
    <property type="evidence" value="ECO:0007669"/>
    <property type="project" value="TreeGrafter"/>
</dbReference>
<keyword evidence="10" id="KW-0539">Nucleus</keyword>
<evidence type="ECO:0000259" key="13">
    <source>
        <dbReference type="PROSITE" id="PS50157"/>
    </source>
</evidence>
<feature type="region of interest" description="Disordered" evidence="12">
    <location>
        <begin position="155"/>
        <end position="188"/>
    </location>
</feature>
<dbReference type="InterPro" id="IPR056436">
    <property type="entry name" value="Znf-C2H2_ZIC1-5/GLI1-3-like"/>
</dbReference>
<sequence>MPTHSLLSFVESPDTVTQDILIGHSAKMPDIVSSMTPHGPCLERAIVTAVDQLICCMFCEKTFDHQDDLGPHVLEQHPTTFPEPAVLRVEAEFRIPEGPAAASKDVRPPAPAITGPTQRPRRSLIQKDKNKERPTTCEDCQKTFRTYHQLVLHSRIHKRDRPGGESPTSGLELKPSLSGAVEPEEEEGLITEEGPLTDILASAEEGFERTKGRSKECTYCGKSFRSSYYLTVHLRTHTGEKPYKCTYCDYAAAQKTSLKYHLDRRHKEKPYMELPIRPSSSSSASLPSPPDLKMEQDSENSSSPTKMWIQDSKPYPTETKCIPSVLVTDSKPLNYRDFVKCAAELHMPVNLKTEKQEIKDENYDDTPLNLSLKVSLSISAAPRKVSIPIACQQCPYKTIYPEVLAIHKKLAHKEKSDHVRRSAVSLQKRHTGCPPALDGKDVTPLPILVRSYPRRTKSPTPVPGKTQEKKMSKQSQNESQKCRQNVELQGNGQDGKFTEVMRKPSAGGVKYLLDIPDRVGTVERSYPVRTSVIWKTDAPHMCLSSRFGKLPHLDMGEPSNKRPKYNGAREGDAVEMAMGFRSAGEMPSLSMMSGRASLPGSSIQDALGAVSSSSVALGGALDAEWGNMNLLRSCTLNDLASLYHTSPGNPPRIGGRTVLYQHLPTLQNLPRIESSAQFPYQRYGNADKSA</sequence>
<dbReference type="PROSITE" id="PS50157">
    <property type="entry name" value="ZINC_FINGER_C2H2_2"/>
    <property type="match status" value="3"/>
</dbReference>
<dbReference type="Gene3D" id="3.30.160.60">
    <property type="entry name" value="Classic Zinc Finger"/>
    <property type="match status" value="3"/>
</dbReference>
<dbReference type="EMBL" id="OZ035827">
    <property type="protein sequence ID" value="CAL1606351.1"/>
    <property type="molecule type" value="Genomic_DNA"/>
</dbReference>
<evidence type="ECO:0000313" key="15">
    <source>
        <dbReference type="Proteomes" id="UP001497482"/>
    </source>
</evidence>
<feature type="domain" description="C2H2-type" evidence="13">
    <location>
        <begin position="215"/>
        <end position="242"/>
    </location>
</feature>
<feature type="compositionally biased region" description="Polar residues" evidence="12">
    <location>
        <begin position="473"/>
        <end position="484"/>
    </location>
</feature>
<keyword evidence="15" id="KW-1185">Reference proteome</keyword>
<feature type="compositionally biased region" description="Basic and acidic residues" evidence="12">
    <location>
        <begin position="125"/>
        <end position="137"/>
    </location>
</feature>
<dbReference type="PANTHER" id="PTHR45925">
    <property type="entry name" value="ZINC FINGER PROTEIN"/>
    <property type="match status" value="1"/>
</dbReference>
<gene>
    <name evidence="14" type="ORF">KC01_LOCUS33547</name>
</gene>
<organism evidence="14 15">
    <name type="scientific">Knipowitschia caucasica</name>
    <name type="common">Caucasian dwarf goby</name>
    <name type="synonym">Pomatoschistus caucasicus</name>
    <dbReference type="NCBI Taxonomy" id="637954"/>
    <lineage>
        <taxon>Eukaryota</taxon>
        <taxon>Metazoa</taxon>
        <taxon>Chordata</taxon>
        <taxon>Craniata</taxon>
        <taxon>Vertebrata</taxon>
        <taxon>Euteleostomi</taxon>
        <taxon>Actinopterygii</taxon>
        <taxon>Neopterygii</taxon>
        <taxon>Teleostei</taxon>
        <taxon>Neoteleostei</taxon>
        <taxon>Acanthomorphata</taxon>
        <taxon>Gobiaria</taxon>
        <taxon>Gobiiformes</taxon>
        <taxon>Gobioidei</taxon>
        <taxon>Gobiidae</taxon>
        <taxon>Gobiinae</taxon>
        <taxon>Knipowitschia</taxon>
    </lineage>
</organism>
<dbReference type="InterPro" id="IPR013087">
    <property type="entry name" value="Znf_C2H2_type"/>
</dbReference>
<keyword evidence="7" id="KW-0805">Transcription regulation</keyword>
<evidence type="ECO:0000256" key="12">
    <source>
        <dbReference type="SAM" id="MobiDB-lite"/>
    </source>
</evidence>
<dbReference type="SMART" id="SM00355">
    <property type="entry name" value="ZnF_C2H2"/>
    <property type="match status" value="5"/>
</dbReference>
<evidence type="ECO:0000256" key="10">
    <source>
        <dbReference type="ARBA" id="ARBA00023242"/>
    </source>
</evidence>
<keyword evidence="3" id="KW-0479">Metal-binding</keyword>
<evidence type="ECO:0000256" key="8">
    <source>
        <dbReference type="ARBA" id="ARBA00023125"/>
    </source>
</evidence>
<reference evidence="14 15" key="1">
    <citation type="submission" date="2024-04" db="EMBL/GenBank/DDBJ databases">
        <authorList>
            <person name="Waldvogel A.-M."/>
            <person name="Schoenle A."/>
        </authorList>
    </citation>
    <scope>NUCLEOTIDE SEQUENCE [LARGE SCALE GENOMIC DNA]</scope>
</reference>
<dbReference type="PANTHER" id="PTHR45925:SF4">
    <property type="entry name" value="ZINC FINGER PROTEIN 217"/>
    <property type="match status" value="1"/>
</dbReference>
<dbReference type="GO" id="GO:0008270">
    <property type="term" value="F:zinc ion binding"/>
    <property type="evidence" value="ECO:0007669"/>
    <property type="project" value="UniProtKB-KW"/>
</dbReference>
<dbReference type="AlphaFoldDB" id="A0AAV2LZ84"/>
<dbReference type="SUPFAM" id="SSF57667">
    <property type="entry name" value="beta-beta-alpha zinc fingers"/>
    <property type="match status" value="2"/>
</dbReference>
<dbReference type="Proteomes" id="UP001497482">
    <property type="component" value="Chromosome 5"/>
</dbReference>
<feature type="domain" description="C2H2-type" evidence="13">
    <location>
        <begin position="243"/>
        <end position="270"/>
    </location>
</feature>
<dbReference type="Pfam" id="PF23561">
    <property type="entry name" value="zf-C2H2_15"/>
    <property type="match status" value="1"/>
</dbReference>
<dbReference type="Pfam" id="PF00096">
    <property type="entry name" value="zf-C2H2"/>
    <property type="match status" value="1"/>
</dbReference>
<evidence type="ECO:0000256" key="7">
    <source>
        <dbReference type="ARBA" id="ARBA00023015"/>
    </source>
</evidence>
<evidence type="ECO:0000313" key="14">
    <source>
        <dbReference type="EMBL" id="CAL1606351.1"/>
    </source>
</evidence>
<dbReference type="FunFam" id="3.30.160.60:FF:001450">
    <property type="entry name" value="zinc finger protein 774"/>
    <property type="match status" value="1"/>
</dbReference>
<keyword evidence="8" id="KW-0238">DNA-binding</keyword>
<evidence type="ECO:0000256" key="4">
    <source>
        <dbReference type="ARBA" id="ARBA00022737"/>
    </source>
</evidence>
<evidence type="ECO:0000256" key="2">
    <source>
        <dbReference type="ARBA" id="ARBA00006991"/>
    </source>
</evidence>
<keyword evidence="9" id="KW-0804">Transcription</keyword>
<keyword evidence="4" id="KW-0677">Repeat</keyword>
<evidence type="ECO:0000256" key="1">
    <source>
        <dbReference type="ARBA" id="ARBA00004123"/>
    </source>
</evidence>
<dbReference type="InterPro" id="IPR036236">
    <property type="entry name" value="Znf_C2H2_sf"/>
</dbReference>
<evidence type="ECO:0000256" key="3">
    <source>
        <dbReference type="ARBA" id="ARBA00022723"/>
    </source>
</evidence>
<evidence type="ECO:0000256" key="6">
    <source>
        <dbReference type="ARBA" id="ARBA00022833"/>
    </source>
</evidence>
<evidence type="ECO:0000256" key="11">
    <source>
        <dbReference type="PROSITE-ProRule" id="PRU00042"/>
    </source>
</evidence>
<comment type="subcellular location">
    <subcellularLocation>
        <location evidence="1">Nucleus</location>
    </subcellularLocation>
</comment>
<accession>A0AAV2LZ84</accession>
<evidence type="ECO:0000256" key="5">
    <source>
        <dbReference type="ARBA" id="ARBA00022771"/>
    </source>
</evidence>
<protein>
    <recommendedName>
        <fullName evidence="13">C2H2-type domain-containing protein</fullName>
    </recommendedName>
</protein>
<dbReference type="PROSITE" id="PS00028">
    <property type="entry name" value="ZINC_FINGER_C2H2_1"/>
    <property type="match status" value="3"/>
</dbReference>
<feature type="region of interest" description="Disordered" evidence="12">
    <location>
        <begin position="426"/>
        <end position="484"/>
    </location>
</feature>
<evidence type="ECO:0000256" key="9">
    <source>
        <dbReference type="ARBA" id="ARBA00023163"/>
    </source>
</evidence>
<dbReference type="InterPro" id="IPR051967">
    <property type="entry name" value="Krueppel_C2H2-ZF"/>
</dbReference>
<feature type="domain" description="C2H2-type" evidence="13">
    <location>
        <begin position="135"/>
        <end position="162"/>
    </location>
</feature>
<name>A0AAV2LZ84_KNICA</name>
<dbReference type="GO" id="GO:0000978">
    <property type="term" value="F:RNA polymerase II cis-regulatory region sequence-specific DNA binding"/>
    <property type="evidence" value="ECO:0007669"/>
    <property type="project" value="TreeGrafter"/>
</dbReference>